<evidence type="ECO:0000256" key="2">
    <source>
        <dbReference type="SAM" id="MobiDB-lite"/>
    </source>
</evidence>
<comment type="similarity">
    <text evidence="1">Belongs to the CWC16 family.</text>
</comment>
<dbReference type="InterPro" id="IPR007590">
    <property type="entry name" value="Saf4/Yju2"/>
</dbReference>
<evidence type="ECO:0000256" key="1">
    <source>
        <dbReference type="ARBA" id="ARBA00005595"/>
    </source>
</evidence>
<dbReference type="GO" id="GO:0016757">
    <property type="term" value="F:glycosyltransferase activity"/>
    <property type="evidence" value="ECO:0007669"/>
    <property type="project" value="InterPro"/>
</dbReference>
<accession>A0AAW1RGF1</accession>
<dbReference type="GO" id="GO:0005684">
    <property type="term" value="C:U2-type spliceosomal complex"/>
    <property type="evidence" value="ECO:0007669"/>
    <property type="project" value="TreeGrafter"/>
</dbReference>
<organism evidence="4 5">
    <name type="scientific">Elliptochloris bilobata</name>
    <dbReference type="NCBI Taxonomy" id="381761"/>
    <lineage>
        <taxon>Eukaryota</taxon>
        <taxon>Viridiplantae</taxon>
        <taxon>Chlorophyta</taxon>
        <taxon>core chlorophytes</taxon>
        <taxon>Trebouxiophyceae</taxon>
        <taxon>Trebouxiophyceae incertae sedis</taxon>
        <taxon>Elliptochloris clade</taxon>
        <taxon>Elliptochloris</taxon>
    </lineage>
</organism>
<feature type="domain" description="Glycosyltransferase 61 catalytic" evidence="3">
    <location>
        <begin position="391"/>
        <end position="534"/>
    </location>
</feature>
<dbReference type="GO" id="GO:0000398">
    <property type="term" value="P:mRNA splicing, via spliceosome"/>
    <property type="evidence" value="ECO:0007669"/>
    <property type="project" value="InterPro"/>
</dbReference>
<protein>
    <recommendedName>
        <fullName evidence="3">Glycosyltransferase 61 catalytic domain-containing protein</fullName>
    </recommendedName>
</protein>
<dbReference type="EMBL" id="JALJOU010000039">
    <property type="protein sequence ID" value="KAK9832735.1"/>
    <property type="molecule type" value="Genomic_DNA"/>
</dbReference>
<dbReference type="Pfam" id="PF04502">
    <property type="entry name" value="Saf4_Yju2"/>
    <property type="match status" value="1"/>
</dbReference>
<comment type="caution">
    <text evidence="4">The sequence shown here is derived from an EMBL/GenBank/DDBJ whole genome shotgun (WGS) entry which is preliminary data.</text>
</comment>
<proteinExistence type="inferred from homology"/>
<dbReference type="Proteomes" id="UP001445335">
    <property type="component" value="Unassembled WGS sequence"/>
</dbReference>
<sequence length="673" mass="76518">MSSLAAARADNFYFPPDDAYKLRTQHPLRERAKKLDQGILVIRFEMPFNVFCACGKLIGKGVRFNAEKQQVGSYFSTKVWNFGMKAPCCGERIEVQTDPKNHEYVIVRGARRKEETYTAEDAGTHELPDREESGRPADVLQRLEAATEDRRRGLEGAERISGLLTDAGAKYGDDYAMNKALRRRLRGVRKDAKARDERRAALGLPEHEYEWWDAAGRRWIAEQPAACRLPGKLQRRGVWGGASPRTEVACTETHCIYERLWYNNGHFYLLVDGDEPVAGWKMSRNLDLNVLHVDDAAAWADNAAWRPVSGDTLVFDYVYFLHPTAIGHWGEMMFPLYSILRQETAFAQPPSQFVLLHLKRAHLMEWVRSVVAAALGVPRGADLPRLLMQQESPSMWNQTSAPLEGLALGEWACFERALVVRDIFTGGVRTFLSREDAQAFRSQIYALHGLPEPAPGPVPRVISYQRKRANRRIVNEQGFIRVLREFGEVRVMEFDEGTPFREQLAAMAATGVLVSVHTSNLANAQFLPPGRAVVELIQRNWIWHNLDKSFQVQTEMMGDIHHYAWRARHRNQTVYLDKRDADRFGDWESEDCDTEECVEAHTNVDVVVDLARLRALLQSRLPLVFAGASVEEAALPWPEVSAGENEEEEDEAALPWPEVLAGEHEEEEEDAWE</sequence>
<evidence type="ECO:0000313" key="5">
    <source>
        <dbReference type="Proteomes" id="UP001445335"/>
    </source>
</evidence>
<dbReference type="Pfam" id="PF04577">
    <property type="entry name" value="Glyco_transf_61"/>
    <property type="match status" value="1"/>
</dbReference>
<evidence type="ECO:0000259" key="3">
    <source>
        <dbReference type="Pfam" id="PF04577"/>
    </source>
</evidence>
<feature type="region of interest" description="Disordered" evidence="2">
    <location>
        <begin position="638"/>
        <end position="673"/>
    </location>
</feature>
<feature type="compositionally biased region" description="Basic and acidic residues" evidence="2">
    <location>
        <begin position="115"/>
        <end position="135"/>
    </location>
</feature>
<reference evidence="4 5" key="1">
    <citation type="journal article" date="2024" name="Nat. Commun.">
        <title>Phylogenomics reveals the evolutionary origins of lichenization in chlorophyte algae.</title>
        <authorList>
            <person name="Puginier C."/>
            <person name="Libourel C."/>
            <person name="Otte J."/>
            <person name="Skaloud P."/>
            <person name="Haon M."/>
            <person name="Grisel S."/>
            <person name="Petersen M."/>
            <person name="Berrin J.G."/>
            <person name="Delaux P.M."/>
            <person name="Dal Grande F."/>
            <person name="Keller J."/>
        </authorList>
    </citation>
    <scope>NUCLEOTIDE SEQUENCE [LARGE SCALE GENOMIC DNA]</scope>
    <source>
        <strain evidence="4 5">SAG 245.80</strain>
    </source>
</reference>
<dbReference type="PANTHER" id="PTHR12111">
    <property type="entry name" value="SPLICING FACTOR YJU2"/>
    <property type="match status" value="1"/>
</dbReference>
<dbReference type="PANTHER" id="PTHR12111:SF2">
    <property type="entry name" value="SPLICING FACTOR YJU2B-RELATED"/>
    <property type="match status" value="1"/>
</dbReference>
<dbReference type="GO" id="GO:0071014">
    <property type="term" value="C:post-mRNA release spliceosomal complex"/>
    <property type="evidence" value="ECO:0007669"/>
    <property type="project" value="TreeGrafter"/>
</dbReference>
<feature type="compositionally biased region" description="Acidic residues" evidence="2">
    <location>
        <begin position="664"/>
        <end position="673"/>
    </location>
</feature>
<feature type="region of interest" description="Disordered" evidence="2">
    <location>
        <begin position="115"/>
        <end position="137"/>
    </location>
</feature>
<name>A0AAW1RGF1_9CHLO</name>
<dbReference type="AlphaFoldDB" id="A0AAW1RGF1"/>
<gene>
    <name evidence="4" type="ORF">WJX81_005995</name>
</gene>
<evidence type="ECO:0000313" key="4">
    <source>
        <dbReference type="EMBL" id="KAK9832735.1"/>
    </source>
</evidence>
<dbReference type="InterPro" id="IPR049625">
    <property type="entry name" value="Glyco_transf_61_cat"/>
</dbReference>
<keyword evidence="5" id="KW-1185">Reference proteome</keyword>